<gene>
    <name evidence="1" type="ORF">K7C98_12305</name>
</gene>
<evidence type="ECO:0008006" key="3">
    <source>
        <dbReference type="Google" id="ProtNLM"/>
    </source>
</evidence>
<accession>A0ABS7TP86</accession>
<proteinExistence type="predicted"/>
<dbReference type="Proteomes" id="UP001139031">
    <property type="component" value="Unassembled WGS sequence"/>
</dbReference>
<sequence length="189" mass="20554">MRTHAPIPAIITAAALAACEPYVNAQFFLYSVDTWTPEGQQVVHRRFVDDVDFPGVPPGEPRLTYGHFLKLAVDEGATRRAITCDGASLVVRDSEVPWSHFWTGDLELWAETESGHSQQLGAAAIVDGVEMKDSLVFAVQAVDLMEVSGDFETGAFDIVLRGTPAGPLDELPPLELLVSFESEAYRPAP</sequence>
<comment type="caution">
    <text evidence="1">The sequence shown here is derived from an EMBL/GenBank/DDBJ whole genome shotgun (WGS) entry which is preliminary data.</text>
</comment>
<dbReference type="RefSeq" id="WP_224191808.1">
    <property type="nucleotide sequence ID" value="NZ_JAIRAU010000011.1"/>
</dbReference>
<evidence type="ECO:0000313" key="1">
    <source>
        <dbReference type="EMBL" id="MBZ5710037.1"/>
    </source>
</evidence>
<dbReference type="EMBL" id="JAIRAU010000011">
    <property type="protein sequence ID" value="MBZ5710037.1"/>
    <property type="molecule type" value="Genomic_DNA"/>
</dbReference>
<keyword evidence="2" id="KW-1185">Reference proteome</keyword>
<reference evidence="1" key="1">
    <citation type="submission" date="2021-08" db="EMBL/GenBank/DDBJ databases">
        <authorList>
            <person name="Stevens D.C."/>
        </authorList>
    </citation>
    <scope>NUCLEOTIDE SEQUENCE</scope>
    <source>
        <strain evidence="1">DSM 53165</strain>
    </source>
</reference>
<organism evidence="1 2">
    <name type="scientific">Nannocystis pusilla</name>
    <dbReference type="NCBI Taxonomy" id="889268"/>
    <lineage>
        <taxon>Bacteria</taxon>
        <taxon>Pseudomonadati</taxon>
        <taxon>Myxococcota</taxon>
        <taxon>Polyangia</taxon>
        <taxon>Nannocystales</taxon>
        <taxon>Nannocystaceae</taxon>
        <taxon>Nannocystis</taxon>
    </lineage>
</organism>
<dbReference type="PROSITE" id="PS51257">
    <property type="entry name" value="PROKAR_LIPOPROTEIN"/>
    <property type="match status" value="1"/>
</dbReference>
<protein>
    <recommendedName>
        <fullName evidence="3">Lipoprotein</fullName>
    </recommendedName>
</protein>
<name>A0ABS7TP86_9BACT</name>
<evidence type="ECO:0000313" key="2">
    <source>
        <dbReference type="Proteomes" id="UP001139031"/>
    </source>
</evidence>